<feature type="chain" id="PRO_5046264813" evidence="1">
    <location>
        <begin position="35"/>
        <end position="256"/>
    </location>
</feature>
<dbReference type="Proteomes" id="UP001446871">
    <property type="component" value="Unassembled WGS sequence"/>
</dbReference>
<reference evidence="2 3" key="1">
    <citation type="submission" date="2023-01" db="EMBL/GenBank/DDBJ databases">
        <title>Analysis of 21 Apiospora genomes using comparative genomics revels a genus with tremendous synthesis potential of carbohydrate active enzymes and secondary metabolites.</title>
        <authorList>
            <person name="Sorensen T."/>
        </authorList>
    </citation>
    <scope>NUCLEOTIDE SEQUENCE [LARGE SCALE GENOMIC DNA]</scope>
    <source>
        <strain evidence="2 3">CBS 83171</strain>
    </source>
</reference>
<protein>
    <submittedName>
        <fullName evidence="2">Uncharacterized protein</fullName>
    </submittedName>
</protein>
<feature type="signal peptide" evidence="1">
    <location>
        <begin position="1"/>
        <end position="34"/>
    </location>
</feature>
<organism evidence="2 3">
    <name type="scientific">Apiospora saccharicola</name>
    <dbReference type="NCBI Taxonomy" id="335842"/>
    <lineage>
        <taxon>Eukaryota</taxon>
        <taxon>Fungi</taxon>
        <taxon>Dikarya</taxon>
        <taxon>Ascomycota</taxon>
        <taxon>Pezizomycotina</taxon>
        <taxon>Sordariomycetes</taxon>
        <taxon>Xylariomycetidae</taxon>
        <taxon>Amphisphaeriales</taxon>
        <taxon>Apiosporaceae</taxon>
        <taxon>Apiospora</taxon>
    </lineage>
</organism>
<gene>
    <name evidence="2" type="ORF">PG996_004498</name>
</gene>
<evidence type="ECO:0000313" key="3">
    <source>
        <dbReference type="Proteomes" id="UP001446871"/>
    </source>
</evidence>
<accession>A0ABR1W491</accession>
<name>A0ABR1W491_9PEZI</name>
<keyword evidence="3" id="KW-1185">Reference proteome</keyword>
<sequence>MASTFSASSWRPGSPSSCAHLCASLCILEILSWASSRGCSTRSRWYGWSWVAVNSAINSSGDGGSVQYRHNPAIRRSSPAPTNAALQDADLSISPNIWVSSGDFEMPCFKTVFKELWDLSASKPIRYANVGLIDGQSRIRAGEGIVILKPAELAPAQLQRVFGRADVVHGQAFELVQRHAAAQSRKLVLRASGVRGELKVSGYSVNLRFYVFQVAVLAPHCVWRSSDGGPICEGLRCTNASTTPDTTTEKRRHEGL</sequence>
<evidence type="ECO:0000256" key="1">
    <source>
        <dbReference type="SAM" id="SignalP"/>
    </source>
</evidence>
<keyword evidence="1" id="KW-0732">Signal</keyword>
<dbReference type="EMBL" id="JAQQWM010000002">
    <property type="protein sequence ID" value="KAK8078328.1"/>
    <property type="molecule type" value="Genomic_DNA"/>
</dbReference>
<proteinExistence type="predicted"/>
<evidence type="ECO:0000313" key="2">
    <source>
        <dbReference type="EMBL" id="KAK8078328.1"/>
    </source>
</evidence>
<comment type="caution">
    <text evidence="2">The sequence shown here is derived from an EMBL/GenBank/DDBJ whole genome shotgun (WGS) entry which is preliminary data.</text>
</comment>